<name>A0A1I7XN10_HETBA</name>
<dbReference type="WBParaSite" id="Hba_19123">
    <property type="protein sequence ID" value="Hba_19123"/>
    <property type="gene ID" value="Hba_19123"/>
</dbReference>
<dbReference type="AlphaFoldDB" id="A0A1I7XN10"/>
<sequence>MPRGASMTASREEMSTRPKWHQLLFEALIDFSQLHPLSISMCYYWPQASVATLGTATLMPRGASMTASREEMSTRPKWHQLLFEALIDFSQLHPLSISMCY</sequence>
<organism evidence="1 2">
    <name type="scientific">Heterorhabditis bacteriophora</name>
    <name type="common">Entomopathogenic nematode worm</name>
    <dbReference type="NCBI Taxonomy" id="37862"/>
    <lineage>
        <taxon>Eukaryota</taxon>
        <taxon>Metazoa</taxon>
        <taxon>Ecdysozoa</taxon>
        <taxon>Nematoda</taxon>
        <taxon>Chromadorea</taxon>
        <taxon>Rhabditida</taxon>
        <taxon>Rhabditina</taxon>
        <taxon>Rhabditomorpha</taxon>
        <taxon>Strongyloidea</taxon>
        <taxon>Heterorhabditidae</taxon>
        <taxon>Heterorhabditis</taxon>
    </lineage>
</organism>
<protein>
    <submittedName>
        <fullName evidence="2">Uncharacterized protein</fullName>
    </submittedName>
</protein>
<keyword evidence="1" id="KW-1185">Reference proteome</keyword>
<proteinExistence type="predicted"/>
<accession>A0A1I7XN10</accession>
<evidence type="ECO:0000313" key="2">
    <source>
        <dbReference type="WBParaSite" id="Hba_19123"/>
    </source>
</evidence>
<dbReference type="Proteomes" id="UP000095283">
    <property type="component" value="Unplaced"/>
</dbReference>
<reference evidence="2" key="1">
    <citation type="submission" date="2016-11" db="UniProtKB">
        <authorList>
            <consortium name="WormBaseParasite"/>
        </authorList>
    </citation>
    <scope>IDENTIFICATION</scope>
</reference>
<evidence type="ECO:0000313" key="1">
    <source>
        <dbReference type="Proteomes" id="UP000095283"/>
    </source>
</evidence>